<proteinExistence type="predicted"/>
<dbReference type="Proteomes" id="UP001214530">
    <property type="component" value="Chromosome"/>
</dbReference>
<reference evidence="1" key="1">
    <citation type="submission" date="2023-03" db="EMBL/GenBank/DDBJ databases">
        <title>Andean soil-derived lignocellulolytic bacterial consortium as a source of novel taxa and putative plastic-active enzymes.</title>
        <authorList>
            <person name="Diaz-Garcia L."/>
            <person name="Chuvochina M."/>
            <person name="Feuerriegel G."/>
            <person name="Bunk B."/>
            <person name="Sproer C."/>
            <person name="Streit W.R."/>
            <person name="Rodriguez L.M."/>
            <person name="Overmann J."/>
            <person name="Jimenez D.J."/>
        </authorList>
    </citation>
    <scope>NUCLEOTIDE SEQUENCE</scope>
    <source>
        <strain evidence="1">MAG 3858</strain>
    </source>
</reference>
<evidence type="ECO:0000313" key="1">
    <source>
        <dbReference type="EMBL" id="WEK17823.1"/>
    </source>
</evidence>
<evidence type="ECO:0008006" key="3">
    <source>
        <dbReference type="Google" id="ProtNLM"/>
    </source>
</evidence>
<evidence type="ECO:0000313" key="2">
    <source>
        <dbReference type="Proteomes" id="UP001214530"/>
    </source>
</evidence>
<name>A0AAJ6B790_9SPHI</name>
<sequence length="280" mass="31378">MSCKKGSTPAPVVPTPGNKATGCLITKSSTAPTTRYEYNYTNNKMTSIVGYYTLLFPEFWSTINYTSAGAIGSVVQEIGSKSEFYRPDSYTYNFPNGFFNPMVETTTHVTGGAIKDNPVGTVINQAKYNIVIGDQNRPSYIKEVYKDIEMKIYYDDKFNATQVTYEPLTGVRGKTTIVATYDDKPNAYVDVPDWKWIVMMDWMNPDYVVMLTALSQSNPLTISLISTTVLPGSVDYVLNYKITYTYNDKGLPLTSSTTMTQSTSNYAPYVYQGTFQYTCK</sequence>
<gene>
    <name evidence="1" type="ORF">P0Y49_13545</name>
</gene>
<dbReference type="EMBL" id="CP119313">
    <property type="protein sequence ID" value="WEK17823.1"/>
    <property type="molecule type" value="Genomic_DNA"/>
</dbReference>
<protein>
    <recommendedName>
        <fullName evidence="3">DUF4595 domain-containing protein</fullName>
    </recommendedName>
</protein>
<dbReference type="AlphaFoldDB" id="A0AAJ6B790"/>
<organism evidence="1 2">
    <name type="scientific">Candidatus Pedobacter colombiensis</name>
    <dbReference type="NCBI Taxonomy" id="3121371"/>
    <lineage>
        <taxon>Bacteria</taxon>
        <taxon>Pseudomonadati</taxon>
        <taxon>Bacteroidota</taxon>
        <taxon>Sphingobacteriia</taxon>
        <taxon>Sphingobacteriales</taxon>
        <taxon>Sphingobacteriaceae</taxon>
        <taxon>Pedobacter</taxon>
    </lineage>
</organism>
<accession>A0AAJ6B790</accession>